<sequence>MSRVTEDEVAKAVETILQASAAGRATIQELVAELPNHLTLSEEDLKQSETRTNEAVWEQQVRNITSHKASPGNAIYEGRLVAIPGGLALPGR</sequence>
<reference evidence="1 2" key="1">
    <citation type="journal article" date="2015" name="Stand. Genomic Sci.">
        <title>Genomic Encyclopedia of Bacterial and Archaeal Type Strains, Phase III: the genomes of soil and plant-associated and newly described type strains.</title>
        <authorList>
            <person name="Whitman W.B."/>
            <person name="Woyke T."/>
            <person name="Klenk H.P."/>
            <person name="Zhou Y."/>
            <person name="Lilburn T.G."/>
            <person name="Beck B.J."/>
            <person name="De Vos P."/>
            <person name="Vandamme P."/>
            <person name="Eisen J.A."/>
            <person name="Garrity G."/>
            <person name="Hugenholtz P."/>
            <person name="Kyrpides N.C."/>
        </authorList>
    </citation>
    <scope>NUCLEOTIDE SEQUENCE [LARGE SCALE GENOMIC DNA]</scope>
    <source>
        <strain evidence="1 2">CGMCC 1.10948</strain>
    </source>
</reference>
<keyword evidence="2" id="KW-1185">Reference proteome</keyword>
<dbReference type="OrthoDB" id="7376565at2"/>
<protein>
    <submittedName>
        <fullName evidence="1">Uncharacterized protein</fullName>
    </submittedName>
</protein>
<proteinExistence type="predicted"/>
<dbReference type="EMBL" id="VLLA01000006">
    <property type="protein sequence ID" value="TWI71306.1"/>
    <property type="molecule type" value="Genomic_DNA"/>
</dbReference>
<name>A0A562RSG0_9BRAD</name>
<gene>
    <name evidence="1" type="ORF">IQ16_02925</name>
</gene>
<dbReference type="Proteomes" id="UP000316291">
    <property type="component" value="Unassembled WGS sequence"/>
</dbReference>
<dbReference type="AlphaFoldDB" id="A0A562RSG0"/>
<evidence type="ECO:0000313" key="2">
    <source>
        <dbReference type="Proteomes" id="UP000316291"/>
    </source>
</evidence>
<comment type="caution">
    <text evidence="1">The sequence shown here is derived from an EMBL/GenBank/DDBJ whole genome shotgun (WGS) entry which is preliminary data.</text>
</comment>
<organism evidence="1 2">
    <name type="scientific">Bradyrhizobium huanghuaihaiense</name>
    <dbReference type="NCBI Taxonomy" id="990078"/>
    <lineage>
        <taxon>Bacteria</taxon>
        <taxon>Pseudomonadati</taxon>
        <taxon>Pseudomonadota</taxon>
        <taxon>Alphaproteobacteria</taxon>
        <taxon>Hyphomicrobiales</taxon>
        <taxon>Nitrobacteraceae</taxon>
        <taxon>Bradyrhizobium</taxon>
    </lineage>
</organism>
<evidence type="ECO:0000313" key="1">
    <source>
        <dbReference type="EMBL" id="TWI71306.1"/>
    </source>
</evidence>
<dbReference type="RefSeq" id="WP_145831569.1">
    <property type="nucleotide sequence ID" value="NZ_VLLA01000006.1"/>
</dbReference>
<accession>A0A562RSG0</accession>